<dbReference type="EMBL" id="QAOM01000001">
    <property type="protein sequence ID" value="PTQ86248.1"/>
    <property type="molecule type" value="Genomic_DNA"/>
</dbReference>
<evidence type="ECO:0000313" key="2">
    <source>
        <dbReference type="EMBL" id="PTQ86248.1"/>
    </source>
</evidence>
<dbReference type="InterPro" id="IPR016181">
    <property type="entry name" value="Acyl_CoA_acyltransferase"/>
</dbReference>
<dbReference type="InterPro" id="IPR039143">
    <property type="entry name" value="GNPNAT1-like"/>
</dbReference>
<proteinExistence type="predicted"/>
<sequence length="155" mass="17984">MLHFEWTHNLQSQTYQDALAIRKEVFVEEQQVPVSIEIDDLEDKTLHIVGYAEAIPVATARIYPMENGKYKVQRVAIRKAVREKKYGSILMQEIERHVRELGGKRLFLGAQNHAIGFYEKAGYTICGEEYEEAGIQHHDMDKIIERDDSRLGDEH</sequence>
<dbReference type="Proteomes" id="UP000244161">
    <property type="component" value="Unassembled WGS sequence"/>
</dbReference>
<dbReference type="GO" id="GO:0004343">
    <property type="term" value="F:glucosamine 6-phosphate N-acetyltransferase activity"/>
    <property type="evidence" value="ECO:0007669"/>
    <property type="project" value="TreeGrafter"/>
</dbReference>
<dbReference type="RefSeq" id="WP_245879733.1">
    <property type="nucleotide sequence ID" value="NZ_QAOM01000001.1"/>
</dbReference>
<keyword evidence="2" id="KW-0808">Transferase</keyword>
<dbReference type="PANTHER" id="PTHR13355">
    <property type="entry name" value="GLUCOSAMINE 6-PHOSPHATE N-ACETYLTRANSFERASE"/>
    <property type="match status" value="1"/>
</dbReference>
<comment type="caution">
    <text evidence="2">The sequence shown here is derived from an EMBL/GenBank/DDBJ whole genome shotgun (WGS) entry which is preliminary data.</text>
</comment>
<accession>A0A2T5IR03</accession>
<dbReference type="Gene3D" id="3.40.630.30">
    <property type="match status" value="1"/>
</dbReference>
<dbReference type="SUPFAM" id="SSF55729">
    <property type="entry name" value="Acyl-CoA N-acyltransferases (Nat)"/>
    <property type="match status" value="1"/>
</dbReference>
<dbReference type="PROSITE" id="PS51186">
    <property type="entry name" value="GNAT"/>
    <property type="match status" value="1"/>
</dbReference>
<organism evidence="2 3">
    <name type="scientific">Trichococcus patagoniensis</name>
    <dbReference type="NCBI Taxonomy" id="382641"/>
    <lineage>
        <taxon>Bacteria</taxon>
        <taxon>Bacillati</taxon>
        <taxon>Bacillota</taxon>
        <taxon>Bacilli</taxon>
        <taxon>Lactobacillales</taxon>
        <taxon>Carnobacteriaceae</taxon>
        <taxon>Trichococcus</taxon>
    </lineage>
</organism>
<dbReference type="AlphaFoldDB" id="A0A2T5IR03"/>
<reference evidence="2 3" key="1">
    <citation type="submission" date="2018-04" db="EMBL/GenBank/DDBJ databases">
        <title>Genomic Encyclopedia of Archaeal and Bacterial Type Strains, Phase II (KMG-II): from individual species to whole genera.</title>
        <authorList>
            <person name="Goeker M."/>
        </authorList>
    </citation>
    <scope>NUCLEOTIDE SEQUENCE [LARGE SCALE GENOMIC DNA]</scope>
    <source>
        <strain evidence="2 3">DSM 18806</strain>
    </source>
</reference>
<keyword evidence="2" id="KW-0012">Acyltransferase</keyword>
<dbReference type="CDD" id="cd04301">
    <property type="entry name" value="NAT_SF"/>
    <property type="match status" value="1"/>
</dbReference>
<dbReference type="PANTHER" id="PTHR13355:SF11">
    <property type="entry name" value="GLUCOSAMINE 6-PHOSPHATE N-ACETYLTRANSFERASE"/>
    <property type="match status" value="1"/>
</dbReference>
<dbReference type="InterPro" id="IPR000182">
    <property type="entry name" value="GNAT_dom"/>
</dbReference>
<keyword evidence="3" id="KW-1185">Reference proteome</keyword>
<dbReference type="Pfam" id="PF13673">
    <property type="entry name" value="Acetyltransf_10"/>
    <property type="match status" value="1"/>
</dbReference>
<evidence type="ECO:0000259" key="1">
    <source>
        <dbReference type="PROSITE" id="PS51186"/>
    </source>
</evidence>
<protein>
    <submittedName>
        <fullName evidence="2">Putative GNAT family N-acyltransferase</fullName>
    </submittedName>
</protein>
<evidence type="ECO:0000313" key="3">
    <source>
        <dbReference type="Proteomes" id="UP000244161"/>
    </source>
</evidence>
<gene>
    <name evidence="2" type="ORF">C8U37_10183</name>
</gene>
<feature type="domain" description="N-acetyltransferase" evidence="1">
    <location>
        <begin position="1"/>
        <end position="145"/>
    </location>
</feature>
<name>A0A2T5IR03_9LACT</name>